<name>A0AAV0H168_9ROSI</name>
<dbReference type="Pfam" id="PF20416">
    <property type="entry name" value="UTP20"/>
    <property type="match status" value="2"/>
</dbReference>
<reference evidence="4" key="1">
    <citation type="submission" date="2022-08" db="EMBL/GenBank/DDBJ databases">
        <authorList>
            <person name="Gutierrez-Valencia J."/>
        </authorList>
    </citation>
    <scope>NUCLEOTIDE SEQUENCE</scope>
</reference>
<keyword evidence="5" id="KW-1185">Reference proteome</keyword>
<dbReference type="EMBL" id="CAMGYJ010000002">
    <property type="protein sequence ID" value="CAI0378637.1"/>
    <property type="molecule type" value="Genomic_DNA"/>
</dbReference>
<dbReference type="InterPro" id="IPR052575">
    <property type="entry name" value="SSU_processome_comp_20"/>
</dbReference>
<evidence type="ECO:0000259" key="3">
    <source>
        <dbReference type="Pfam" id="PF20416"/>
    </source>
</evidence>
<dbReference type="GO" id="GO:0032040">
    <property type="term" value="C:small-subunit processome"/>
    <property type="evidence" value="ECO:0007669"/>
    <property type="project" value="TreeGrafter"/>
</dbReference>
<feature type="domain" description="U3 small nucleolar RNA-associated protein 20" evidence="3">
    <location>
        <begin position="1736"/>
        <end position="1849"/>
    </location>
</feature>
<evidence type="ECO:0000313" key="4">
    <source>
        <dbReference type="EMBL" id="CAI0378637.1"/>
    </source>
</evidence>
<organism evidence="4 5">
    <name type="scientific">Linum tenue</name>
    <dbReference type="NCBI Taxonomy" id="586396"/>
    <lineage>
        <taxon>Eukaryota</taxon>
        <taxon>Viridiplantae</taxon>
        <taxon>Streptophyta</taxon>
        <taxon>Embryophyta</taxon>
        <taxon>Tracheophyta</taxon>
        <taxon>Spermatophyta</taxon>
        <taxon>Magnoliopsida</taxon>
        <taxon>eudicotyledons</taxon>
        <taxon>Gunneridae</taxon>
        <taxon>Pentapetalae</taxon>
        <taxon>rosids</taxon>
        <taxon>fabids</taxon>
        <taxon>Malpighiales</taxon>
        <taxon>Linaceae</taxon>
        <taxon>Linum</taxon>
    </lineage>
</organism>
<dbReference type="PANTHER" id="PTHR17695:SF11">
    <property type="entry name" value="SMALL SUBUNIT PROCESSOME COMPONENT 20 HOMOLOG"/>
    <property type="match status" value="1"/>
</dbReference>
<dbReference type="InterPro" id="IPR016024">
    <property type="entry name" value="ARM-type_fold"/>
</dbReference>
<feature type="domain" description="U3 small nucleolar RNA-associated protein 20" evidence="3">
    <location>
        <begin position="1879"/>
        <end position="2011"/>
    </location>
</feature>
<comment type="caution">
    <text evidence="4">The sequence shown here is derived from an EMBL/GenBank/DDBJ whole genome shotgun (WGS) entry which is preliminary data.</text>
</comment>
<dbReference type="InterPro" id="IPR011430">
    <property type="entry name" value="UTP20_N"/>
</dbReference>
<dbReference type="Gene3D" id="1.25.10.10">
    <property type="entry name" value="Leucine-rich Repeat Variant"/>
    <property type="match status" value="1"/>
</dbReference>
<dbReference type="Pfam" id="PF07539">
    <property type="entry name" value="UTP20_N"/>
    <property type="match status" value="1"/>
</dbReference>
<dbReference type="InterPro" id="IPR011989">
    <property type="entry name" value="ARM-like"/>
</dbReference>
<accession>A0AAV0H168</accession>
<sequence>MATPSHAVAVKSLNQSAGRGRFVFKSFSQKIEGLEVNVFRSLDRIKPEPSCGTFFNDCLKEWRELNTAEDFITLYDEMSPLVQSSKSLALHKEFIVSALLSRLQMQARLSLEPILRLTAALSRDLLEDFIVYLPRVVRSLVSLLESGADQDPDILEQIFTTWSYILMYLQGWLTMDIVGILKVSQRLRYYPKEYVRRFMAEATSFLLRNAPHKQLEQGVKEVIGEAVDDPSLARNDGVSALLYYSTKVTSSSLHSKAERILQLLIGDLLKNHNQGNYILKIVSFVVDSVVDVVSSTIQRLCKDQEIKELNFLWDCLYNNMDYCVRDTSLVHLSRILALLVSMVQINKGRHVPDYQPMLKCVGSVVDKFIKPFGAGKEENDLSGIVDNLLQLMLCILDGLKSLNDECKYAYCSLQWDPVFNLKTKSCLEFISGLMEKDLRIVQVFQVGILRAMNNLIELYQVDVVHLLLCLCERLQNESPASALFDGTSGPALCKIHDFLVRTIKGCVAEVNGAVCGQSCTVDTDKLPLVWGAMCCYPHVSGIRADANLIMQLMDSLKALLMNEAVVFLVLPENIAGADRRTWQSLVGAALSCYVMLSEKPGPEKTSYVLETARAHKASPQVLAACADCLDVILRDGAEAETSTKILNTEFVDNLSNPDKNVRLSTLKILCHCEVEGQPDSSNDQPPAKKMKIEAAQSFHVDRSPSNALQLLRTIEETPLSSHTSRKVVLLISAIQTDLVAGRISKTYLPVVLSGMIGILHNGFSHLWNPASECLAVLINKNVELLWDQFLYYFQHFQSLFLKSQSQQDGVTALSAESSSDLSQRFHSFVTSASERTLGSSVLPLLLQSIKRIPCIVEARSRSIVPLFLNFLGYNDDDLKSVGSFNPDACRRKEWKGILKDWLNLMKLMKNPKALYMTQFVKDILCIRLMDDNDVNVQMDVLDCLLTWKDEFLVPYQDHLRNLISPKTLREELTTWSISRESSPIEELHRPNLVPLIIVLLMPKVTNLRSLASRKHASLRLRKEVLRFMAQLDINEISLFYASLVKRLDILPRGVDDAAILCWTAPENSMHQFEPSNFLKYFTNENILGLSWDKRYGFVHVIEAILEEFDELHIRPFLNLLMGCVARLLVSCSLCLGAPKGAGETDQSEEEEAAVDETPVVSMTKDFKHLRSLCLKIVSGVLNKYYDHDFGCEFWDMFFSSVKPLISSFKHQGSSSEKPSSLFSCFVAMSKSHHLVSLLCRENSLVPSIFSILSVRTASEAIVSHVLTFIENLLILDQEYVDEDDAIKRVLLPNLKELISSLHSLLKGDEMTKRKWTTSAVEVVVGILKSLSKYVNDFPTAQQFLTISLQLLAARVKDSDACIKCLQIVRETIQTVPLLGNQSTREILNCVSPLFISAKLDVRVSVCDLLGALAKTDPSLLFLAELLLKLNSTIDVDDLDYDNIVRGYETIGVEFFYGVKEYHAIIVLSQCVGHMSSDELIVRHSAYRAMRSFVEFSAQFLGELKDKGEAEEAVVSDEEGSWTSKSIRRMINKFILNQIGKAMKAGSTVRKEWIELLRDMVLKLPEVSNLGSFRALCSEDADQDFFKNIIHLQKHMRAKALTRFKSKISGSSMSEASVAGIINKVFMPLFFNMMLDVQVGKGEHMKGVYADALASISAHVGWKSYYSLLLRCFQEMDKKLDKQKILLRLACSVLDNFHFSHASSTRGVEEYALEEAEIQECLQKVVLPRIQKLLGSDSDKVNVTISVVSLKVLKLLPGDRLDAQLPSIIHRIANHLKSHMVSIRDEARVALAACLKELGPEYLQLIVKVLQGTLKRGYELHVLGYTLHFLLSKLLSTPESDNSDNSNEDVSRSGNASPLHATGREGNTSPELVRPGQVELVRKLKSPSPNVKLDYCIEDLLQVVEKDILGDVAEEKEVDKIASKMKETRKRMSFDTLKLIAENISFKSIAFSSKENGISSKLLLPVTAHMQEHLTPKKKTKLESMLNQIAAGIEKNPFVDPTDLFTFIYILIERGINEESAGEGTFIGGSKPHLNREVQRGKRVSATPFVKTRPACSHLITVFALDLFYKRMKSPKSDESDEDHMKVLPKSGKCGEELLSKLDPFVKLLGSCLSTKYEDILSASLRCLTKLVRLPLPSLTSQADKIKVTSLDIAENSINANSPLMESCLRLLVALLQSTRVTLSSDQLHMLIQFPLFLDLERNPSHVALSLLLAIVRRKLVVPEIYDLILRVAELMVTSQVESVQKKCSQILLQFLREYKLTDKYLDQQLKFLQKNLSYVYPSGRKAVLGMLHTIIVKLPQRFLDEHAGSLFLHLGLCLANDEDSEVRSLAATAIKLLVRHTNRNSFRSFFDISLSWYKDERSRVRSPGAQVLGLIVEGAKEVSQKHIDIILPDIEKILRSASEAVIEAPDHSDESIPYWKEAYYSLVLLEKIVKRFTELGFESKFEDLWESVIQSLVHPHTWLRNVSSRLIDLYFSTVKSRRKKGSREVNEDFFLLKPSRLFQLAGSLCCQLKTRSIDEAAGEIIKKNLIFAINEIRDLVSRMEDPHASLLKEKGGFLKGFKLLDYKKGRGAFLHVICGANAEDDECDEGEGGGDVQYLLVSSLLRKLGEIALQTEDTQTKIVLDCYKSLSQQTDLGDLQHYAHDMLLLSYKVSEGFAGRVISDDVKPLAKEVYESVEKAVGNEIFVQINSKIRKSMKAKRDKRKQEEKVMAVVNPTRNAKRKLKVAAKHRANKKRKMMTMKMGRWMR</sequence>
<dbReference type="PANTHER" id="PTHR17695">
    <property type="entry name" value="SMALL SUBUNIT PROCESSOME COMPONENT 20 HOMOLOG"/>
    <property type="match status" value="1"/>
</dbReference>
<evidence type="ECO:0000259" key="2">
    <source>
        <dbReference type="Pfam" id="PF07539"/>
    </source>
</evidence>
<dbReference type="GO" id="GO:0030686">
    <property type="term" value="C:90S preribosome"/>
    <property type="evidence" value="ECO:0007669"/>
    <property type="project" value="TreeGrafter"/>
</dbReference>
<dbReference type="Proteomes" id="UP001154282">
    <property type="component" value="Unassembled WGS sequence"/>
</dbReference>
<dbReference type="InterPro" id="IPR046523">
    <property type="entry name" value="UTP20_dom"/>
</dbReference>
<feature type="domain" description="U3 small nucleolar RNA-associated protein 20 N-terminal" evidence="2">
    <location>
        <begin position="896"/>
        <end position="1543"/>
    </location>
</feature>
<proteinExistence type="predicted"/>
<evidence type="ECO:0000256" key="1">
    <source>
        <dbReference type="SAM" id="MobiDB-lite"/>
    </source>
</evidence>
<gene>
    <name evidence="4" type="ORF">LITE_LOCUS1948</name>
</gene>
<evidence type="ECO:0000313" key="5">
    <source>
        <dbReference type="Proteomes" id="UP001154282"/>
    </source>
</evidence>
<feature type="region of interest" description="Disordered" evidence="1">
    <location>
        <begin position="1837"/>
        <end position="1873"/>
    </location>
</feature>
<dbReference type="SUPFAM" id="SSF48371">
    <property type="entry name" value="ARM repeat"/>
    <property type="match status" value="2"/>
</dbReference>
<protein>
    <submittedName>
        <fullName evidence="4">Uncharacterized protein</fullName>
    </submittedName>
</protein>